<reference evidence="1" key="1">
    <citation type="submission" date="2014-09" db="EMBL/GenBank/DDBJ databases">
        <authorList>
            <person name="Magalhaes I.L.F."/>
            <person name="Oliveira U."/>
            <person name="Santos F.R."/>
            <person name="Vidigal T.H.D.A."/>
            <person name="Brescovit A.D."/>
            <person name="Santos A.J."/>
        </authorList>
    </citation>
    <scope>NUCLEOTIDE SEQUENCE</scope>
    <source>
        <tissue evidence="1">Shoot tissue taken approximately 20 cm above the soil surface</tissue>
    </source>
</reference>
<organism evidence="1">
    <name type="scientific">Arundo donax</name>
    <name type="common">Giant reed</name>
    <name type="synonym">Donax arundinaceus</name>
    <dbReference type="NCBI Taxonomy" id="35708"/>
    <lineage>
        <taxon>Eukaryota</taxon>
        <taxon>Viridiplantae</taxon>
        <taxon>Streptophyta</taxon>
        <taxon>Embryophyta</taxon>
        <taxon>Tracheophyta</taxon>
        <taxon>Spermatophyta</taxon>
        <taxon>Magnoliopsida</taxon>
        <taxon>Liliopsida</taxon>
        <taxon>Poales</taxon>
        <taxon>Poaceae</taxon>
        <taxon>PACMAD clade</taxon>
        <taxon>Arundinoideae</taxon>
        <taxon>Arundineae</taxon>
        <taxon>Arundo</taxon>
    </lineage>
</organism>
<reference evidence="1" key="2">
    <citation type="journal article" date="2015" name="Data Brief">
        <title>Shoot transcriptome of the giant reed, Arundo donax.</title>
        <authorList>
            <person name="Barrero R.A."/>
            <person name="Guerrero F.D."/>
            <person name="Moolhuijzen P."/>
            <person name="Goolsby J.A."/>
            <person name="Tidwell J."/>
            <person name="Bellgard S.E."/>
            <person name="Bellgard M.I."/>
        </authorList>
    </citation>
    <scope>NUCLEOTIDE SEQUENCE</scope>
    <source>
        <tissue evidence="1">Shoot tissue taken approximately 20 cm above the soil surface</tissue>
    </source>
</reference>
<sequence>MSHARGDAESACR</sequence>
<evidence type="ECO:0000313" key="1">
    <source>
        <dbReference type="EMBL" id="JAD93840.1"/>
    </source>
</evidence>
<accession>A0A0A9E7H1</accession>
<proteinExistence type="predicted"/>
<dbReference type="EMBL" id="GBRH01204055">
    <property type="protein sequence ID" value="JAD93840.1"/>
    <property type="molecule type" value="Transcribed_RNA"/>
</dbReference>
<protein>
    <submittedName>
        <fullName evidence="1">Uncharacterized protein</fullName>
    </submittedName>
</protein>
<name>A0A0A9E7H1_ARUDO</name>